<keyword evidence="6 9" id="KW-0119">Carbohydrate metabolism</keyword>
<organism evidence="14 15">
    <name type="scientific">Penicillium ucsense</name>
    <dbReference type="NCBI Taxonomy" id="2839758"/>
    <lineage>
        <taxon>Eukaryota</taxon>
        <taxon>Fungi</taxon>
        <taxon>Dikarya</taxon>
        <taxon>Ascomycota</taxon>
        <taxon>Pezizomycotina</taxon>
        <taxon>Eurotiomycetes</taxon>
        <taxon>Eurotiomycetidae</taxon>
        <taxon>Eurotiales</taxon>
        <taxon>Aspergillaceae</taxon>
        <taxon>Penicillium</taxon>
    </lineage>
</organism>
<keyword evidence="4 9" id="KW-0378">Hydrolase</keyword>
<comment type="catalytic activity">
    <reaction evidence="1 9">
        <text>Hydrolysis of terminal (1-&gt;4)-linked alpha-D-glucose residues successively from non-reducing ends of the chains with release of beta-D-glucose.</text>
        <dbReference type="EC" id="3.2.1.3"/>
    </reaction>
</comment>
<evidence type="ECO:0000256" key="1">
    <source>
        <dbReference type="ARBA" id="ARBA00001863"/>
    </source>
</evidence>
<dbReference type="SUPFAM" id="SSF49452">
    <property type="entry name" value="Starch-binding domain-like"/>
    <property type="match status" value="1"/>
</dbReference>
<dbReference type="Pfam" id="PF00686">
    <property type="entry name" value="CBM_20"/>
    <property type="match status" value="1"/>
</dbReference>
<dbReference type="GO" id="GO:2001070">
    <property type="term" value="F:starch binding"/>
    <property type="evidence" value="ECO:0007669"/>
    <property type="project" value="InterPro"/>
</dbReference>
<dbReference type="Proteomes" id="UP000631181">
    <property type="component" value="Unassembled WGS sequence"/>
</dbReference>
<feature type="active site" description="Proton donor" evidence="10">
    <location>
        <position position="213"/>
    </location>
</feature>
<evidence type="ECO:0000256" key="8">
    <source>
        <dbReference type="ARBA" id="ARBA00023326"/>
    </source>
</evidence>
<feature type="active site" description="Proton acceptor" evidence="10">
    <location>
        <position position="210"/>
    </location>
</feature>
<feature type="chain" id="PRO_5035180880" description="Glucoamylase" evidence="12">
    <location>
        <begin position="22"/>
        <end position="616"/>
    </location>
</feature>
<feature type="signal peptide" evidence="12">
    <location>
        <begin position="1"/>
        <end position="21"/>
    </location>
</feature>
<dbReference type="PROSITE" id="PS51166">
    <property type="entry name" value="CBM20"/>
    <property type="match status" value="1"/>
</dbReference>
<evidence type="ECO:0000256" key="5">
    <source>
        <dbReference type="ARBA" id="ARBA00023180"/>
    </source>
</evidence>
<evidence type="ECO:0000256" key="7">
    <source>
        <dbReference type="ARBA" id="ARBA00023295"/>
    </source>
</evidence>
<dbReference type="Gene3D" id="1.50.10.10">
    <property type="match status" value="1"/>
</dbReference>
<dbReference type="CDD" id="cd05811">
    <property type="entry name" value="CBM20_glucoamylase"/>
    <property type="match status" value="1"/>
</dbReference>
<dbReference type="GO" id="GO:0000272">
    <property type="term" value="P:polysaccharide catabolic process"/>
    <property type="evidence" value="ECO:0007669"/>
    <property type="project" value="UniProtKB-KW"/>
</dbReference>
<dbReference type="InterPro" id="IPR013784">
    <property type="entry name" value="Carb-bd-like_fold"/>
</dbReference>
<keyword evidence="5" id="KW-0325">Glycoprotein</keyword>
<comment type="caution">
    <text evidence="14">The sequence shown here is derived from an EMBL/GenBank/DDBJ whole genome shotgun (WGS) entry which is preliminary data.</text>
</comment>
<dbReference type="InterPro" id="IPR012341">
    <property type="entry name" value="6hp_glycosidase-like_sf"/>
</dbReference>
<keyword evidence="8 9" id="KW-0624">Polysaccharide degradation</keyword>
<protein>
    <recommendedName>
        <fullName evidence="9">Glucoamylase</fullName>
        <ecNumber evidence="9">3.2.1.3</ecNumber>
    </recommendedName>
    <alternativeName>
        <fullName evidence="9">1,4-alpha-D-glucan glucohydrolase</fullName>
    </alternativeName>
    <alternativeName>
        <fullName evidence="9">Glucan 1,4-alpha-glucosidase</fullName>
    </alternativeName>
</protein>
<keyword evidence="7 9" id="KW-0326">Glycosidase</keyword>
<dbReference type="InterPro" id="IPR046966">
    <property type="entry name" value="Glucoamylase_active_site"/>
</dbReference>
<dbReference type="GO" id="GO:0000324">
    <property type="term" value="C:fungal-type vacuole"/>
    <property type="evidence" value="ECO:0007669"/>
    <property type="project" value="TreeGrafter"/>
</dbReference>
<dbReference type="InterPro" id="IPR034836">
    <property type="entry name" value="CBM20_glucoamylase"/>
</dbReference>
<keyword evidence="15" id="KW-1185">Reference proteome</keyword>
<reference evidence="14" key="1">
    <citation type="journal article" date="2020" name="Front. Microbiol.">
        <title>Gene regulatory networks of Penicillium echinulatum 2HH and Penicillium oxalicum 114-2 inferred by a computational biology approach.</title>
        <authorList>
            <person name="Lenz A.R."/>
            <person name="Galan-Vasquez E."/>
            <person name="Balbinot E."/>
            <person name="De Abreu F.P."/>
            <person name="De Oliveira N.S."/>
            <person name="Da Rosa L.O."/>
            <person name="De Avila E Silva S."/>
            <person name="Camassola M."/>
            <person name="Dillon A.J.P."/>
            <person name="Perez-Rueda E."/>
        </authorList>
    </citation>
    <scope>NUCLEOTIDE SEQUENCE</scope>
    <source>
        <strain evidence="14">S1M29</strain>
    </source>
</reference>
<evidence type="ECO:0000259" key="13">
    <source>
        <dbReference type="PROSITE" id="PS51166"/>
    </source>
</evidence>
<keyword evidence="3 12" id="KW-0732">Signal</keyword>
<dbReference type="InterPro" id="IPR000165">
    <property type="entry name" value="Glucoamylase"/>
</dbReference>
<dbReference type="PRINTS" id="PR00736">
    <property type="entry name" value="GLHYDRLASE15"/>
</dbReference>
<gene>
    <name evidence="14" type="ORF">PECM_008336</name>
</gene>
<comment type="similarity">
    <text evidence="2 9">Belongs to the glycosyl hydrolase 15 family.</text>
</comment>
<dbReference type="Pfam" id="PF00723">
    <property type="entry name" value="Glyco_hydro_15"/>
    <property type="match status" value="1"/>
</dbReference>
<evidence type="ECO:0000256" key="11">
    <source>
        <dbReference type="PIRSR" id="PIRSR001031-2"/>
    </source>
</evidence>
<dbReference type="OrthoDB" id="6123450at2759"/>
<dbReference type="PANTHER" id="PTHR31616">
    <property type="entry name" value="TREHALASE"/>
    <property type="match status" value="1"/>
</dbReference>
<name>A0A8J8W3B1_9EURO</name>
<evidence type="ECO:0000313" key="14">
    <source>
        <dbReference type="EMBL" id="KAF7714434.1"/>
    </source>
</evidence>
<feature type="domain" description="CBM20" evidence="13">
    <location>
        <begin position="508"/>
        <end position="616"/>
    </location>
</feature>
<evidence type="ECO:0000256" key="2">
    <source>
        <dbReference type="ARBA" id="ARBA00006188"/>
    </source>
</evidence>
<evidence type="ECO:0000256" key="3">
    <source>
        <dbReference type="ARBA" id="ARBA00022729"/>
    </source>
</evidence>
<sequence>MRFTTLSGVASVLCAGQLTTAHPDSKGGNLTPFIHQQGERSLQGILDNLGGRGKKTPGTAAGLFIASPNTENPDYYYTWTRDSALTIKCLIDLFEGSHAKFPVDRKFLETGIQDYVSSQAVLQNVSNPSGTLKDGSGLGEPKFEINLNPFSGAWGRPQRDGPALRATAMITYANYLIAHGQTSDVSEIMWPIIANDLAYVGQYWNNTGFDLWEEVDGSSFFTVAVQHRALVQGSQLAKKLGATCDACESQAPQILCFLQTFWNGKYITSNINTQTSRSGIDLDSVLGSIHTFDPEAACDDATFQPCSARALANHKVYVDSFRSIYKINAGLVEGSAANVGRYPEDVYQGGNPWYLATLGASELLYDALYQWHRLGKLEVSEISLSFFKDFDATVKPGSYPKNSKTYKSLTRSIKSYADNFVQLVQRYTPSNGSLAEQYDRNTGIPLSANDLTWSFASFVTATQRRDSAVPPSWGAKSANNVPTTCSASPVVGTYKAPTATFPSKTECVPATNIVPITFYLIENTYYGENVFMSGNITALGDWDTKKGFPLTANLYTQDQNLWFASVEFIPAGTPFEYKYYKVEPNGDITWEKGPKRVFVAPTGCPVQPHRNDVWQS</sequence>
<accession>A0A8J8W3B1</accession>
<dbReference type="GO" id="GO:0004339">
    <property type="term" value="F:glucan 1,4-alpha-glucosidase activity"/>
    <property type="evidence" value="ECO:0007669"/>
    <property type="project" value="UniProtKB-EC"/>
</dbReference>
<evidence type="ECO:0000256" key="6">
    <source>
        <dbReference type="ARBA" id="ARBA00023277"/>
    </source>
</evidence>
<feature type="binding site" evidence="11">
    <location>
        <position position="154"/>
    </location>
    <ligand>
        <name>substrate</name>
    </ligand>
</feature>
<evidence type="ECO:0000256" key="10">
    <source>
        <dbReference type="PIRSR" id="PIRSR001031-1"/>
    </source>
</evidence>
<dbReference type="EMBL" id="WIWV01000085">
    <property type="protein sequence ID" value="KAF7714434.1"/>
    <property type="molecule type" value="Genomic_DNA"/>
</dbReference>
<dbReference type="PROSITE" id="PS00820">
    <property type="entry name" value="GLUCOAMYLASE"/>
    <property type="match status" value="1"/>
</dbReference>
<dbReference type="InterPro" id="IPR008928">
    <property type="entry name" value="6-hairpin_glycosidase_sf"/>
</dbReference>
<dbReference type="Gene3D" id="2.60.40.10">
    <property type="entry name" value="Immunoglobulins"/>
    <property type="match status" value="1"/>
</dbReference>
<dbReference type="AlphaFoldDB" id="A0A8J8W3B1"/>
<dbReference type="PANTHER" id="PTHR31616:SF12">
    <property type="entry name" value="GLUCOAMYLASE"/>
    <property type="match status" value="1"/>
</dbReference>
<dbReference type="SMART" id="SM01065">
    <property type="entry name" value="CBM_2"/>
    <property type="match status" value="1"/>
</dbReference>
<evidence type="ECO:0000256" key="9">
    <source>
        <dbReference type="PIRNR" id="PIRNR001031"/>
    </source>
</evidence>
<proteinExistence type="inferred from homology"/>
<dbReference type="InterPro" id="IPR008291">
    <property type="entry name" value="Glucoamylase_SBD"/>
</dbReference>
<dbReference type="InterPro" id="IPR013783">
    <property type="entry name" value="Ig-like_fold"/>
</dbReference>
<dbReference type="SUPFAM" id="SSF48208">
    <property type="entry name" value="Six-hairpin glycosidases"/>
    <property type="match status" value="1"/>
</dbReference>
<dbReference type="PIRSF" id="PIRSF001031">
    <property type="entry name" value="Glu-a-glcsd_SBD"/>
    <property type="match status" value="1"/>
</dbReference>
<dbReference type="FunFam" id="1.50.10.10:FF:000018">
    <property type="entry name" value="Glucoamylase"/>
    <property type="match status" value="1"/>
</dbReference>
<dbReference type="InterPro" id="IPR002044">
    <property type="entry name" value="CBM20"/>
</dbReference>
<dbReference type="EC" id="3.2.1.3" evidence="9"/>
<evidence type="ECO:0000256" key="12">
    <source>
        <dbReference type="SAM" id="SignalP"/>
    </source>
</evidence>
<evidence type="ECO:0000256" key="4">
    <source>
        <dbReference type="ARBA" id="ARBA00022801"/>
    </source>
</evidence>
<evidence type="ECO:0000313" key="15">
    <source>
        <dbReference type="Proteomes" id="UP000631181"/>
    </source>
</evidence>
<dbReference type="InterPro" id="IPR011613">
    <property type="entry name" value="GH15-like"/>
</dbReference>